<dbReference type="PANTHER" id="PTHR33204:SF18">
    <property type="entry name" value="TRANSCRIPTIONAL REGULATORY PROTEIN"/>
    <property type="match status" value="1"/>
</dbReference>
<dbReference type="PROSITE" id="PS51118">
    <property type="entry name" value="HTH_HXLR"/>
    <property type="match status" value="1"/>
</dbReference>
<evidence type="ECO:0000313" key="5">
    <source>
        <dbReference type="EMBL" id="RHW26306.1"/>
    </source>
</evidence>
<dbReference type="InterPro" id="IPR036390">
    <property type="entry name" value="WH_DNA-bd_sf"/>
</dbReference>
<keyword evidence="2" id="KW-0238">DNA-binding</keyword>
<accession>A0A417Y136</accession>
<evidence type="ECO:0000256" key="3">
    <source>
        <dbReference type="ARBA" id="ARBA00023163"/>
    </source>
</evidence>
<dbReference type="GO" id="GO:0003677">
    <property type="term" value="F:DNA binding"/>
    <property type="evidence" value="ECO:0007669"/>
    <property type="project" value="UniProtKB-KW"/>
</dbReference>
<proteinExistence type="predicted"/>
<dbReference type="AlphaFoldDB" id="A0A417Y136"/>
<dbReference type="Pfam" id="PF01638">
    <property type="entry name" value="HxlR"/>
    <property type="match status" value="1"/>
</dbReference>
<dbReference type="PANTHER" id="PTHR33204">
    <property type="entry name" value="TRANSCRIPTIONAL REGULATOR, MARR FAMILY"/>
    <property type="match status" value="1"/>
</dbReference>
<feature type="domain" description="HTH hxlR-type" evidence="4">
    <location>
        <begin position="1"/>
        <end position="98"/>
    </location>
</feature>
<dbReference type="EMBL" id="QXGH01000018">
    <property type="protein sequence ID" value="RHW26306.1"/>
    <property type="molecule type" value="Genomic_DNA"/>
</dbReference>
<reference evidence="5 6" key="1">
    <citation type="submission" date="2018-09" db="EMBL/GenBank/DDBJ databases">
        <title>Genome sequencing of Nocardioides immobilis CCTCC AB 2017083 for comparison to Nocardioides silvaticus.</title>
        <authorList>
            <person name="Li C."/>
            <person name="Wang G."/>
        </authorList>
    </citation>
    <scope>NUCLEOTIDE SEQUENCE [LARGE SCALE GENOMIC DNA]</scope>
    <source>
        <strain evidence="5 6">CCTCC AB 2017083</strain>
    </source>
</reference>
<evidence type="ECO:0000259" key="4">
    <source>
        <dbReference type="PROSITE" id="PS51118"/>
    </source>
</evidence>
<keyword evidence="1" id="KW-0805">Transcription regulation</keyword>
<evidence type="ECO:0000313" key="6">
    <source>
        <dbReference type="Proteomes" id="UP000283644"/>
    </source>
</evidence>
<name>A0A417Y136_9ACTN</name>
<evidence type="ECO:0000256" key="2">
    <source>
        <dbReference type="ARBA" id="ARBA00023125"/>
    </source>
</evidence>
<keyword evidence="6" id="KW-1185">Reference proteome</keyword>
<gene>
    <name evidence="5" type="ORF">D0Z08_15220</name>
</gene>
<dbReference type="RefSeq" id="WP_118926092.1">
    <property type="nucleotide sequence ID" value="NZ_QXGH01000018.1"/>
</dbReference>
<dbReference type="OrthoDB" id="9792527at2"/>
<keyword evidence="3" id="KW-0804">Transcription</keyword>
<evidence type="ECO:0000256" key="1">
    <source>
        <dbReference type="ARBA" id="ARBA00023015"/>
    </source>
</evidence>
<sequence>MAARARVNLFRSPWDLELVAQSLLGVCRFDDFQAELGISRQVLAERLKELTAEEIFVRQQYQSRPDRYEYRLTRKGRDLLPVVEEMTEWAQRWRGHTTGNIHPQEVR</sequence>
<comment type="caution">
    <text evidence="5">The sequence shown here is derived from an EMBL/GenBank/DDBJ whole genome shotgun (WGS) entry which is preliminary data.</text>
</comment>
<dbReference type="InterPro" id="IPR036388">
    <property type="entry name" value="WH-like_DNA-bd_sf"/>
</dbReference>
<dbReference type="SUPFAM" id="SSF46785">
    <property type="entry name" value="Winged helix' DNA-binding domain"/>
    <property type="match status" value="1"/>
</dbReference>
<dbReference type="Gene3D" id="1.10.10.10">
    <property type="entry name" value="Winged helix-like DNA-binding domain superfamily/Winged helix DNA-binding domain"/>
    <property type="match status" value="1"/>
</dbReference>
<organism evidence="5 6">
    <name type="scientific">Nocardioides immobilis</name>
    <dbReference type="NCBI Taxonomy" id="2049295"/>
    <lineage>
        <taxon>Bacteria</taxon>
        <taxon>Bacillati</taxon>
        <taxon>Actinomycetota</taxon>
        <taxon>Actinomycetes</taxon>
        <taxon>Propionibacteriales</taxon>
        <taxon>Nocardioidaceae</taxon>
        <taxon>Nocardioides</taxon>
    </lineage>
</organism>
<dbReference type="InterPro" id="IPR002577">
    <property type="entry name" value="HTH_HxlR"/>
</dbReference>
<dbReference type="Proteomes" id="UP000283644">
    <property type="component" value="Unassembled WGS sequence"/>
</dbReference>
<protein>
    <submittedName>
        <fullName evidence="5">Transcriptional regulator</fullName>
    </submittedName>
</protein>